<dbReference type="InterPro" id="IPR016186">
    <property type="entry name" value="C-type_lectin-like/link_sf"/>
</dbReference>
<evidence type="ECO:0000256" key="2">
    <source>
        <dbReference type="SAM" id="SignalP"/>
    </source>
</evidence>
<dbReference type="FunCoup" id="A0A3Q3MXD4">
    <property type="interactions" value="804"/>
</dbReference>
<dbReference type="CDD" id="cd00037">
    <property type="entry name" value="CLECT"/>
    <property type="match status" value="1"/>
</dbReference>
<dbReference type="SMART" id="SM00034">
    <property type="entry name" value="CLECT"/>
    <property type="match status" value="1"/>
</dbReference>
<dbReference type="Gene3D" id="3.10.100.10">
    <property type="entry name" value="Mannose-Binding Protein A, subunit A"/>
    <property type="match status" value="1"/>
</dbReference>
<keyword evidence="1" id="KW-1015">Disulfide bond</keyword>
<accession>A0A3Q3MXD4</accession>
<dbReference type="AlphaFoldDB" id="A0A3Q3MXD4"/>
<dbReference type="InterPro" id="IPR018378">
    <property type="entry name" value="C-type_lectin_CS"/>
</dbReference>
<evidence type="ECO:0000313" key="4">
    <source>
        <dbReference type="Ensembl" id="ENSLBEP00000025890.1"/>
    </source>
</evidence>
<dbReference type="InParanoid" id="A0A3Q3MXD4"/>
<dbReference type="PROSITE" id="PS50041">
    <property type="entry name" value="C_TYPE_LECTIN_2"/>
    <property type="match status" value="1"/>
</dbReference>
<evidence type="ECO:0000313" key="5">
    <source>
        <dbReference type="Proteomes" id="UP000261660"/>
    </source>
</evidence>
<reference evidence="4" key="2">
    <citation type="submission" date="2025-09" db="UniProtKB">
        <authorList>
            <consortium name="Ensembl"/>
        </authorList>
    </citation>
    <scope>IDENTIFICATION</scope>
</reference>
<name>A0A3Q3MXD4_9LABR</name>
<dbReference type="PROSITE" id="PS00615">
    <property type="entry name" value="C_TYPE_LECTIN_1"/>
    <property type="match status" value="1"/>
</dbReference>
<organism evidence="4 5">
    <name type="scientific">Labrus bergylta</name>
    <name type="common">ballan wrasse</name>
    <dbReference type="NCBI Taxonomy" id="56723"/>
    <lineage>
        <taxon>Eukaryota</taxon>
        <taxon>Metazoa</taxon>
        <taxon>Chordata</taxon>
        <taxon>Craniata</taxon>
        <taxon>Vertebrata</taxon>
        <taxon>Euteleostomi</taxon>
        <taxon>Actinopterygii</taxon>
        <taxon>Neopterygii</taxon>
        <taxon>Teleostei</taxon>
        <taxon>Neoteleostei</taxon>
        <taxon>Acanthomorphata</taxon>
        <taxon>Eupercaria</taxon>
        <taxon>Labriformes</taxon>
        <taxon>Labridae</taxon>
        <taxon>Labrus</taxon>
    </lineage>
</organism>
<keyword evidence="2" id="KW-0732">Signal</keyword>
<reference evidence="4" key="1">
    <citation type="submission" date="2025-08" db="UniProtKB">
        <authorList>
            <consortium name="Ensembl"/>
        </authorList>
    </citation>
    <scope>IDENTIFICATION</scope>
</reference>
<sequence length="172" mass="19360">MTLLAVSALLCAMTITTLGAALEPHVFSKFSSCPCAWTQFQDRCFIYVPKAMTWAEAQVMIRSNCQSMRANLASVRSFAEYTAIQSLTAIDRYRNTWIGASDAQQDRFWFWSDGTPFTYTNWCPYQPDHRHTGTYGPNGPYCIQMNFGVGKCWDDGECKAVFPSICAKKVLG</sequence>
<evidence type="ECO:0000259" key="3">
    <source>
        <dbReference type="PROSITE" id="PS50041"/>
    </source>
</evidence>
<proteinExistence type="predicted"/>
<dbReference type="Ensembl" id="ENSLBET00000027182.1">
    <property type="protein sequence ID" value="ENSLBEP00000025890.1"/>
    <property type="gene ID" value="ENSLBEG00000019732.1"/>
</dbReference>
<protein>
    <recommendedName>
        <fullName evidence="3">C-type lectin domain-containing protein</fullName>
    </recommendedName>
</protein>
<dbReference type="InterPro" id="IPR050111">
    <property type="entry name" value="C-type_lectin/snaclec_domain"/>
</dbReference>
<dbReference type="Pfam" id="PF00059">
    <property type="entry name" value="Lectin_C"/>
    <property type="match status" value="1"/>
</dbReference>
<dbReference type="PANTHER" id="PTHR22803">
    <property type="entry name" value="MANNOSE, PHOSPHOLIPASE, LECTIN RECEPTOR RELATED"/>
    <property type="match status" value="1"/>
</dbReference>
<dbReference type="GeneTree" id="ENSGT01120000272028"/>
<keyword evidence="5" id="KW-1185">Reference proteome</keyword>
<dbReference type="InterPro" id="IPR016187">
    <property type="entry name" value="CTDL_fold"/>
</dbReference>
<dbReference type="Proteomes" id="UP000261660">
    <property type="component" value="Unplaced"/>
</dbReference>
<dbReference type="STRING" id="56723.ENSLBEP00000025890"/>
<dbReference type="SUPFAM" id="SSF56436">
    <property type="entry name" value="C-type lectin-like"/>
    <property type="match status" value="1"/>
</dbReference>
<dbReference type="InterPro" id="IPR001304">
    <property type="entry name" value="C-type_lectin-like"/>
</dbReference>
<feature type="chain" id="PRO_5018675861" description="C-type lectin domain-containing protein" evidence="2">
    <location>
        <begin position="20"/>
        <end position="172"/>
    </location>
</feature>
<evidence type="ECO:0000256" key="1">
    <source>
        <dbReference type="ARBA" id="ARBA00023157"/>
    </source>
</evidence>
<feature type="domain" description="C-type lectin" evidence="3">
    <location>
        <begin position="40"/>
        <end position="167"/>
    </location>
</feature>
<feature type="signal peptide" evidence="2">
    <location>
        <begin position="1"/>
        <end position="19"/>
    </location>
</feature>